<dbReference type="AlphaFoldDB" id="A0A4D6LMF9"/>
<sequence length="105" mass="12308">MRHFIHQYESLLINDHNAKPHQLHLHHHLLTCTANTIIAKHKQIGYLEVPCCHTYRPQPMEHVRKPYYGSHTVTPGGVPKYEHSPQRPRTTKLVSDSLRRVIHLD</sequence>
<keyword evidence="3" id="KW-1185">Reference proteome</keyword>
<dbReference type="Proteomes" id="UP000501690">
    <property type="component" value="Linkage Group LG4"/>
</dbReference>
<feature type="region of interest" description="Disordered" evidence="1">
    <location>
        <begin position="67"/>
        <end position="96"/>
    </location>
</feature>
<evidence type="ECO:0000313" key="2">
    <source>
        <dbReference type="EMBL" id="QCD89693.1"/>
    </source>
</evidence>
<organism evidence="2 3">
    <name type="scientific">Vigna unguiculata</name>
    <name type="common">Cowpea</name>
    <dbReference type="NCBI Taxonomy" id="3917"/>
    <lineage>
        <taxon>Eukaryota</taxon>
        <taxon>Viridiplantae</taxon>
        <taxon>Streptophyta</taxon>
        <taxon>Embryophyta</taxon>
        <taxon>Tracheophyta</taxon>
        <taxon>Spermatophyta</taxon>
        <taxon>Magnoliopsida</taxon>
        <taxon>eudicotyledons</taxon>
        <taxon>Gunneridae</taxon>
        <taxon>Pentapetalae</taxon>
        <taxon>rosids</taxon>
        <taxon>fabids</taxon>
        <taxon>Fabales</taxon>
        <taxon>Fabaceae</taxon>
        <taxon>Papilionoideae</taxon>
        <taxon>50 kb inversion clade</taxon>
        <taxon>NPAAA clade</taxon>
        <taxon>indigoferoid/millettioid clade</taxon>
        <taxon>Phaseoleae</taxon>
        <taxon>Vigna</taxon>
    </lineage>
</organism>
<accession>A0A4D6LMF9</accession>
<protein>
    <submittedName>
        <fullName evidence="2">Uncharacterized protein</fullName>
    </submittedName>
</protein>
<evidence type="ECO:0000256" key="1">
    <source>
        <dbReference type="SAM" id="MobiDB-lite"/>
    </source>
</evidence>
<reference evidence="2 3" key="1">
    <citation type="submission" date="2019-04" db="EMBL/GenBank/DDBJ databases">
        <title>An improved genome assembly and genetic linkage map for asparagus bean, Vigna unguiculata ssp. sesquipedialis.</title>
        <authorList>
            <person name="Xia Q."/>
            <person name="Zhang R."/>
            <person name="Dong Y."/>
        </authorList>
    </citation>
    <scope>NUCLEOTIDE SEQUENCE [LARGE SCALE GENOMIC DNA]</scope>
    <source>
        <tissue evidence="2">Leaf</tissue>
    </source>
</reference>
<proteinExistence type="predicted"/>
<gene>
    <name evidence="2" type="ORF">DEO72_LG4g639</name>
</gene>
<dbReference type="EMBL" id="CP039348">
    <property type="protein sequence ID" value="QCD89693.1"/>
    <property type="molecule type" value="Genomic_DNA"/>
</dbReference>
<evidence type="ECO:0000313" key="3">
    <source>
        <dbReference type="Proteomes" id="UP000501690"/>
    </source>
</evidence>
<name>A0A4D6LMF9_VIGUN</name>